<sequence length="87" mass="8903">MLPGSVLGRDGRLGRDGVAGRVIPGGFGSPPWLGRFRLGALTLGSVVGLPPSEGDEGRFGRLVPPNDGGRAPGLRAPLGRFTEGRDA</sequence>
<keyword evidence="3" id="KW-1185">Reference proteome</keyword>
<proteinExistence type="predicted"/>
<evidence type="ECO:0000313" key="3">
    <source>
        <dbReference type="Proteomes" id="UP000317429"/>
    </source>
</evidence>
<accession>A0A518DFK5</accession>
<evidence type="ECO:0000313" key="2">
    <source>
        <dbReference type="EMBL" id="QDU90259.1"/>
    </source>
</evidence>
<dbReference type="Proteomes" id="UP000317429">
    <property type="component" value="Chromosome"/>
</dbReference>
<organism evidence="2 3">
    <name type="scientific">Pirellulimonas nuda</name>
    <dbReference type="NCBI Taxonomy" id="2528009"/>
    <lineage>
        <taxon>Bacteria</taxon>
        <taxon>Pseudomonadati</taxon>
        <taxon>Planctomycetota</taxon>
        <taxon>Planctomycetia</taxon>
        <taxon>Pirellulales</taxon>
        <taxon>Lacipirellulaceae</taxon>
        <taxon>Pirellulimonas</taxon>
    </lineage>
</organism>
<feature type="region of interest" description="Disordered" evidence="1">
    <location>
        <begin position="1"/>
        <end position="21"/>
    </location>
</feature>
<protein>
    <submittedName>
        <fullName evidence="2">Uncharacterized protein</fullName>
    </submittedName>
</protein>
<name>A0A518DFK5_9BACT</name>
<feature type="region of interest" description="Disordered" evidence="1">
    <location>
        <begin position="49"/>
        <end position="87"/>
    </location>
</feature>
<gene>
    <name evidence="2" type="ORF">Pla175_36610</name>
</gene>
<dbReference type="KEGG" id="pnd:Pla175_36610"/>
<dbReference type="EMBL" id="CP036291">
    <property type="protein sequence ID" value="QDU90259.1"/>
    <property type="molecule type" value="Genomic_DNA"/>
</dbReference>
<reference evidence="2 3" key="1">
    <citation type="submission" date="2019-02" db="EMBL/GenBank/DDBJ databases">
        <title>Deep-cultivation of Planctomycetes and their phenomic and genomic characterization uncovers novel biology.</title>
        <authorList>
            <person name="Wiegand S."/>
            <person name="Jogler M."/>
            <person name="Boedeker C."/>
            <person name="Pinto D."/>
            <person name="Vollmers J."/>
            <person name="Rivas-Marin E."/>
            <person name="Kohn T."/>
            <person name="Peeters S.H."/>
            <person name="Heuer A."/>
            <person name="Rast P."/>
            <person name="Oberbeckmann S."/>
            <person name="Bunk B."/>
            <person name="Jeske O."/>
            <person name="Meyerdierks A."/>
            <person name="Storesund J.E."/>
            <person name="Kallscheuer N."/>
            <person name="Luecker S."/>
            <person name="Lage O.M."/>
            <person name="Pohl T."/>
            <person name="Merkel B.J."/>
            <person name="Hornburger P."/>
            <person name="Mueller R.-W."/>
            <person name="Bruemmer F."/>
            <person name="Labrenz M."/>
            <person name="Spormann A.M."/>
            <person name="Op den Camp H."/>
            <person name="Overmann J."/>
            <person name="Amann R."/>
            <person name="Jetten M.S.M."/>
            <person name="Mascher T."/>
            <person name="Medema M.H."/>
            <person name="Devos D.P."/>
            <person name="Kaster A.-K."/>
            <person name="Ovreas L."/>
            <person name="Rohde M."/>
            <person name="Galperin M.Y."/>
            <person name="Jogler C."/>
        </authorList>
    </citation>
    <scope>NUCLEOTIDE SEQUENCE [LARGE SCALE GENOMIC DNA]</scope>
    <source>
        <strain evidence="2 3">Pla175</strain>
    </source>
</reference>
<evidence type="ECO:0000256" key="1">
    <source>
        <dbReference type="SAM" id="MobiDB-lite"/>
    </source>
</evidence>
<dbReference type="AlphaFoldDB" id="A0A518DFK5"/>